<comment type="caution">
    <text evidence="1">The sequence shown here is derived from an EMBL/GenBank/DDBJ whole genome shotgun (WGS) entry which is preliminary data.</text>
</comment>
<protein>
    <submittedName>
        <fullName evidence="1">Uncharacterized protein</fullName>
    </submittedName>
</protein>
<accession>A0ACC3B8Q3</accession>
<dbReference type="Proteomes" id="UP001177260">
    <property type="component" value="Unassembled WGS sequence"/>
</dbReference>
<gene>
    <name evidence="1" type="ORF">N8T08_002319</name>
</gene>
<evidence type="ECO:0000313" key="1">
    <source>
        <dbReference type="EMBL" id="KAK1146991.1"/>
    </source>
</evidence>
<proteinExistence type="predicted"/>
<name>A0ACC3B8Q3_9EURO</name>
<organism evidence="1 2">
    <name type="scientific">Aspergillus melleus</name>
    <dbReference type="NCBI Taxonomy" id="138277"/>
    <lineage>
        <taxon>Eukaryota</taxon>
        <taxon>Fungi</taxon>
        <taxon>Dikarya</taxon>
        <taxon>Ascomycota</taxon>
        <taxon>Pezizomycotina</taxon>
        <taxon>Eurotiomycetes</taxon>
        <taxon>Eurotiomycetidae</taxon>
        <taxon>Eurotiales</taxon>
        <taxon>Aspergillaceae</taxon>
        <taxon>Aspergillus</taxon>
        <taxon>Aspergillus subgen. Circumdati</taxon>
    </lineage>
</organism>
<evidence type="ECO:0000313" key="2">
    <source>
        <dbReference type="Proteomes" id="UP001177260"/>
    </source>
</evidence>
<reference evidence="1 2" key="1">
    <citation type="journal article" date="2023" name="ACS Omega">
        <title>Identification of the Neoaspergillic Acid Biosynthesis Gene Cluster by Establishing an In Vitro CRISPR-Ribonucleoprotein Genetic System in Aspergillus melleus.</title>
        <authorList>
            <person name="Yuan B."/>
            <person name="Grau M.F."/>
            <person name="Murata R.M."/>
            <person name="Torok T."/>
            <person name="Venkateswaran K."/>
            <person name="Stajich J.E."/>
            <person name="Wang C.C.C."/>
        </authorList>
    </citation>
    <scope>NUCLEOTIDE SEQUENCE [LARGE SCALE GENOMIC DNA]</scope>
    <source>
        <strain evidence="1 2">IMV 1140</strain>
    </source>
</reference>
<dbReference type="EMBL" id="JAOPJF010000014">
    <property type="protein sequence ID" value="KAK1146991.1"/>
    <property type="molecule type" value="Genomic_DNA"/>
</dbReference>
<keyword evidence="2" id="KW-1185">Reference proteome</keyword>
<sequence>MRLLLLCFLLFWGSYTVRVQAEHDSSVGRAPRGLFRPRQKNGNPPWSSPWSAARCPQDAAKEISAPKANPELGKSAGYWDNSIALIELLYPNKSEVVPYLDDSRTVLLQFARVTLDNCATADAHYAEI</sequence>